<dbReference type="Proteomes" id="UP000290289">
    <property type="component" value="Chromosome 14"/>
</dbReference>
<sequence length="159" mass="17425">MATSSSSLLGQSTANFIKLSTTNYIVWVCQLKAFLIGHDRWKYLDSSSPSPPPTIANPQYIEVNPLSPSKFLILSTSDQLVNSYLMSTISESLLYLTIGCATSHTLWDCLHTHFSQTSVPNGATMCLSKGSNTAEVYIQEAKSLADHLLKSVKVEYQSA</sequence>
<accession>A0A498I2T0</accession>
<protein>
    <recommendedName>
        <fullName evidence="3">Retrotransposon Copia-like N-terminal domain-containing protein</fullName>
    </recommendedName>
</protein>
<reference evidence="1 2" key="1">
    <citation type="submission" date="2018-10" db="EMBL/GenBank/DDBJ databases">
        <title>A high-quality apple genome assembly.</title>
        <authorList>
            <person name="Hu J."/>
        </authorList>
    </citation>
    <scope>NUCLEOTIDE SEQUENCE [LARGE SCALE GENOMIC DNA]</scope>
    <source>
        <strain evidence="2">cv. HFTH1</strain>
        <tissue evidence="1">Young leaf</tissue>
    </source>
</reference>
<organism evidence="1 2">
    <name type="scientific">Malus domestica</name>
    <name type="common">Apple</name>
    <name type="synonym">Pyrus malus</name>
    <dbReference type="NCBI Taxonomy" id="3750"/>
    <lineage>
        <taxon>Eukaryota</taxon>
        <taxon>Viridiplantae</taxon>
        <taxon>Streptophyta</taxon>
        <taxon>Embryophyta</taxon>
        <taxon>Tracheophyta</taxon>
        <taxon>Spermatophyta</taxon>
        <taxon>Magnoliopsida</taxon>
        <taxon>eudicotyledons</taxon>
        <taxon>Gunneridae</taxon>
        <taxon>Pentapetalae</taxon>
        <taxon>rosids</taxon>
        <taxon>fabids</taxon>
        <taxon>Rosales</taxon>
        <taxon>Rosaceae</taxon>
        <taxon>Amygdaloideae</taxon>
        <taxon>Maleae</taxon>
        <taxon>Malus</taxon>
    </lineage>
</organism>
<dbReference type="AlphaFoldDB" id="A0A498I2T0"/>
<gene>
    <name evidence="1" type="ORF">DVH24_019223</name>
</gene>
<evidence type="ECO:0008006" key="3">
    <source>
        <dbReference type="Google" id="ProtNLM"/>
    </source>
</evidence>
<proteinExistence type="predicted"/>
<dbReference type="PANTHER" id="PTHR47481:SF31">
    <property type="entry name" value="OS01G0873500 PROTEIN"/>
    <property type="match status" value="1"/>
</dbReference>
<dbReference type="EMBL" id="RDQH01000340">
    <property type="protein sequence ID" value="RXH76335.1"/>
    <property type="molecule type" value="Genomic_DNA"/>
</dbReference>
<evidence type="ECO:0000313" key="2">
    <source>
        <dbReference type="Proteomes" id="UP000290289"/>
    </source>
</evidence>
<keyword evidence="2" id="KW-1185">Reference proteome</keyword>
<comment type="caution">
    <text evidence="1">The sequence shown here is derived from an EMBL/GenBank/DDBJ whole genome shotgun (WGS) entry which is preliminary data.</text>
</comment>
<evidence type="ECO:0000313" key="1">
    <source>
        <dbReference type="EMBL" id="RXH76335.1"/>
    </source>
</evidence>
<dbReference type="PANTHER" id="PTHR47481">
    <property type="match status" value="1"/>
</dbReference>
<name>A0A498I2T0_MALDO</name>